<sequence>MIILVKPDLDFSLQSLEFHQPYHVPNPFGYRHHQERTRKQTNSIRMYL</sequence>
<dbReference type="AlphaFoldDB" id="U4LVB0"/>
<dbReference type="Proteomes" id="UP000018144">
    <property type="component" value="Unassembled WGS sequence"/>
</dbReference>
<reference evidence="2 3" key="1">
    <citation type="journal article" date="2013" name="PLoS Genet.">
        <title>The genome and development-dependent transcriptomes of Pyronema confluens: a window into fungal evolution.</title>
        <authorList>
            <person name="Traeger S."/>
            <person name="Altegoer F."/>
            <person name="Freitag M."/>
            <person name="Gabaldon T."/>
            <person name="Kempken F."/>
            <person name="Kumar A."/>
            <person name="Marcet-Houben M."/>
            <person name="Poggeler S."/>
            <person name="Stajich J.E."/>
            <person name="Nowrousian M."/>
        </authorList>
    </citation>
    <scope>NUCLEOTIDE SEQUENCE [LARGE SCALE GENOMIC DNA]</scope>
    <source>
        <strain evidence="3">CBS 100304</strain>
        <tissue evidence="2">Vegetative mycelium</tissue>
    </source>
</reference>
<evidence type="ECO:0000256" key="1">
    <source>
        <dbReference type="SAM" id="MobiDB-lite"/>
    </source>
</evidence>
<protein>
    <submittedName>
        <fullName evidence="2">Uncharacterized protein</fullName>
    </submittedName>
</protein>
<name>U4LVB0_PYROM</name>
<gene>
    <name evidence="2" type="ORF">PCON_13025</name>
</gene>
<evidence type="ECO:0000313" key="3">
    <source>
        <dbReference type="Proteomes" id="UP000018144"/>
    </source>
</evidence>
<evidence type="ECO:0000313" key="2">
    <source>
        <dbReference type="EMBL" id="CCX32376.1"/>
    </source>
</evidence>
<organism evidence="2 3">
    <name type="scientific">Pyronema omphalodes (strain CBS 100304)</name>
    <name type="common">Pyronema confluens</name>
    <dbReference type="NCBI Taxonomy" id="1076935"/>
    <lineage>
        <taxon>Eukaryota</taxon>
        <taxon>Fungi</taxon>
        <taxon>Dikarya</taxon>
        <taxon>Ascomycota</taxon>
        <taxon>Pezizomycotina</taxon>
        <taxon>Pezizomycetes</taxon>
        <taxon>Pezizales</taxon>
        <taxon>Pyronemataceae</taxon>
        <taxon>Pyronema</taxon>
    </lineage>
</organism>
<feature type="region of interest" description="Disordered" evidence="1">
    <location>
        <begin position="29"/>
        <end position="48"/>
    </location>
</feature>
<proteinExistence type="predicted"/>
<dbReference type="EMBL" id="HF935844">
    <property type="protein sequence ID" value="CCX32376.1"/>
    <property type="molecule type" value="Genomic_DNA"/>
</dbReference>
<keyword evidence="3" id="KW-1185">Reference proteome</keyword>
<accession>U4LVB0</accession>